<proteinExistence type="predicted"/>
<accession>A0A158L3K9</accession>
<dbReference type="AlphaFoldDB" id="A0A158L3K9"/>
<dbReference type="Proteomes" id="UP000054770">
    <property type="component" value="Unassembled WGS sequence"/>
</dbReference>
<evidence type="ECO:0000313" key="4">
    <source>
        <dbReference type="EMBL" id="SAL87912.1"/>
    </source>
</evidence>
<keyword evidence="5" id="KW-1185">Reference proteome</keyword>
<protein>
    <submittedName>
        <fullName evidence="4">Uncharacterized protein</fullName>
    </submittedName>
</protein>
<dbReference type="EMBL" id="FCON02000338">
    <property type="protein sequence ID" value="SAL87912.1"/>
    <property type="molecule type" value="Genomic_DNA"/>
</dbReference>
<feature type="domain" description="DUF7686" evidence="2">
    <location>
        <begin position="51"/>
        <end position="122"/>
    </location>
</feature>
<dbReference type="Pfam" id="PF24734">
    <property type="entry name" value="DUF7685"/>
    <property type="match status" value="1"/>
</dbReference>
<feature type="domain" description="DUF7685" evidence="1">
    <location>
        <begin position="5"/>
        <end position="45"/>
    </location>
</feature>
<comment type="caution">
    <text evidence="4">The sequence shown here is derived from an EMBL/GenBank/DDBJ whole genome shotgun (WGS) entry which is preliminary data.</text>
</comment>
<feature type="domain" description="DUF7713" evidence="3">
    <location>
        <begin position="128"/>
        <end position="191"/>
    </location>
</feature>
<evidence type="ECO:0000259" key="3">
    <source>
        <dbReference type="Pfam" id="PF24828"/>
    </source>
</evidence>
<dbReference type="InterPro" id="IPR056103">
    <property type="entry name" value="DUF7686"/>
</dbReference>
<evidence type="ECO:0000259" key="1">
    <source>
        <dbReference type="Pfam" id="PF24734"/>
    </source>
</evidence>
<dbReference type="InterPro" id="IPR056102">
    <property type="entry name" value="DUF7685"/>
</dbReference>
<reference evidence="4" key="1">
    <citation type="submission" date="2016-01" db="EMBL/GenBank/DDBJ databases">
        <authorList>
            <person name="Peeters C."/>
        </authorList>
    </citation>
    <scope>NUCLEOTIDE SEQUENCE [LARGE SCALE GENOMIC DNA]</scope>
    <source>
        <strain evidence="4">LMG 22940</strain>
    </source>
</reference>
<name>A0A158L3K9_9BURK</name>
<sequence>MTQSRCDRCSATGPAHDFISAGSNGTWRVLCSRCFNSEMARFADVHNFQHPSFTPLHLRDADGNDHKFHFRSLLLGDQLSLEAFELAGHDEFAGYRFQVLGEAGSEPFALLGRLIRKMKRAVVTKHLRTDSGSLQVAETTLRGRIEGNGNENGNRPCVVIDGRRVEWNDFGAMLLAFEGWQFRLEMFDPSDEA</sequence>
<dbReference type="Pfam" id="PF24828">
    <property type="entry name" value="DUF7713"/>
    <property type="match status" value="1"/>
</dbReference>
<dbReference type="InterPro" id="IPR056130">
    <property type="entry name" value="DUF7713"/>
</dbReference>
<dbReference type="Pfam" id="PF24735">
    <property type="entry name" value="DUF7686"/>
    <property type="match status" value="1"/>
</dbReference>
<organism evidence="4 5">
    <name type="scientific">Caballeronia choica</name>
    <dbReference type="NCBI Taxonomy" id="326476"/>
    <lineage>
        <taxon>Bacteria</taxon>
        <taxon>Pseudomonadati</taxon>
        <taxon>Pseudomonadota</taxon>
        <taxon>Betaproteobacteria</taxon>
        <taxon>Burkholderiales</taxon>
        <taxon>Burkholderiaceae</taxon>
        <taxon>Caballeronia</taxon>
    </lineage>
</organism>
<dbReference type="OrthoDB" id="7601802at2"/>
<gene>
    <name evidence="4" type="ORF">AWB68_08586</name>
</gene>
<evidence type="ECO:0000313" key="5">
    <source>
        <dbReference type="Proteomes" id="UP000054770"/>
    </source>
</evidence>
<evidence type="ECO:0000259" key="2">
    <source>
        <dbReference type="Pfam" id="PF24735"/>
    </source>
</evidence>